<keyword evidence="5" id="KW-1185">Reference proteome</keyword>
<feature type="domain" description="Sigma factor regulator N-terminal" evidence="3">
    <location>
        <begin position="10"/>
        <end position="103"/>
    </location>
</feature>
<dbReference type="AlphaFoldDB" id="A0A3D8GTR5"/>
<keyword evidence="1" id="KW-0812">Transmembrane</keyword>
<protein>
    <recommendedName>
        <fullName evidence="6">Sigma factor regulator C-terminal domain-containing protein</fullName>
    </recommendedName>
</protein>
<evidence type="ECO:0000259" key="2">
    <source>
        <dbReference type="Pfam" id="PF13791"/>
    </source>
</evidence>
<dbReference type="Pfam" id="PF13800">
    <property type="entry name" value="Sigma_reg_N"/>
    <property type="match status" value="1"/>
</dbReference>
<evidence type="ECO:0000313" key="5">
    <source>
        <dbReference type="Proteomes" id="UP000257144"/>
    </source>
</evidence>
<evidence type="ECO:0008006" key="6">
    <source>
        <dbReference type="Google" id="ProtNLM"/>
    </source>
</evidence>
<sequence>MTEWTKDKEKKILWKYRFTLTLRIVRVLAAIGLLYWAYTIILFISYDQSEKADKNYFSIAQAINWTQNGYLVKNEPFSHAEITPFLSQKLSLPLVRTIGKKEVQIGSVDVTKRLIAPFSSKSIAYSETSAQSGFSFFLPEDPRTGKKLTLKVDPAVWSTLEKVHEGTVADFAFSTDRYYKPEDLLTVLSNYDVDVLWMPLYAGEVKEIKDVSYSVAGGTYFTVDGLGMTRARETDDYTSYRELGLHPDGIKENEKIMLANMEHLLKSENKTYLENVLGLRFLQERQDYLKKNGFRVYGAVVTGPVKELLKLRELKTIQSAEVGEFAYWNWTGE</sequence>
<keyword evidence="1" id="KW-0472">Membrane</keyword>
<evidence type="ECO:0000313" key="4">
    <source>
        <dbReference type="EMBL" id="RDU37621.1"/>
    </source>
</evidence>
<dbReference type="RefSeq" id="WP_115451292.1">
    <property type="nucleotide sequence ID" value="NZ_QNQT01000002.1"/>
</dbReference>
<evidence type="ECO:0000259" key="3">
    <source>
        <dbReference type="Pfam" id="PF13800"/>
    </source>
</evidence>
<evidence type="ECO:0000256" key="1">
    <source>
        <dbReference type="SAM" id="Phobius"/>
    </source>
</evidence>
<reference evidence="4 5" key="1">
    <citation type="submission" date="2018-07" db="EMBL/GenBank/DDBJ databases">
        <title>Bacillus sp. YLB-04 draft genome sequence.</title>
        <authorList>
            <person name="Yu L."/>
            <person name="Tang X."/>
        </authorList>
    </citation>
    <scope>NUCLEOTIDE SEQUENCE [LARGE SCALE GENOMIC DNA]</scope>
    <source>
        <strain evidence="4 5">YLB-04</strain>
    </source>
</reference>
<comment type="caution">
    <text evidence="4">The sequence shown here is derived from an EMBL/GenBank/DDBJ whole genome shotgun (WGS) entry which is preliminary data.</text>
</comment>
<keyword evidence="1" id="KW-1133">Transmembrane helix</keyword>
<accession>A0A3D8GTR5</accession>
<proteinExistence type="predicted"/>
<dbReference type="Proteomes" id="UP000257144">
    <property type="component" value="Unassembled WGS sequence"/>
</dbReference>
<gene>
    <name evidence="4" type="ORF">DRW41_07200</name>
</gene>
<feature type="transmembrane region" description="Helical" evidence="1">
    <location>
        <begin position="20"/>
        <end position="46"/>
    </location>
</feature>
<dbReference type="InterPro" id="IPR025672">
    <property type="entry name" value="Sigma_reg_C_dom"/>
</dbReference>
<dbReference type="InterPro" id="IPR029101">
    <property type="entry name" value="Sigma_reg_N"/>
</dbReference>
<dbReference type="EMBL" id="QNQT01000002">
    <property type="protein sequence ID" value="RDU37621.1"/>
    <property type="molecule type" value="Genomic_DNA"/>
</dbReference>
<dbReference type="OrthoDB" id="2730366at2"/>
<feature type="domain" description="Sigma factor regulator C-terminal" evidence="2">
    <location>
        <begin position="160"/>
        <end position="324"/>
    </location>
</feature>
<organism evidence="4 5">
    <name type="scientific">Neobacillus piezotolerans</name>
    <dbReference type="NCBI Taxonomy" id="2259171"/>
    <lineage>
        <taxon>Bacteria</taxon>
        <taxon>Bacillati</taxon>
        <taxon>Bacillota</taxon>
        <taxon>Bacilli</taxon>
        <taxon>Bacillales</taxon>
        <taxon>Bacillaceae</taxon>
        <taxon>Neobacillus</taxon>
    </lineage>
</organism>
<dbReference type="Pfam" id="PF13791">
    <property type="entry name" value="Sigma_reg_C"/>
    <property type="match status" value="1"/>
</dbReference>
<name>A0A3D8GTR5_9BACI</name>